<evidence type="ECO:0000259" key="1">
    <source>
        <dbReference type="Pfam" id="PF00561"/>
    </source>
</evidence>
<dbReference type="SUPFAM" id="SSF53474">
    <property type="entry name" value="alpha/beta-Hydrolases"/>
    <property type="match status" value="1"/>
</dbReference>
<keyword evidence="2" id="KW-0378">Hydrolase</keyword>
<dbReference type="GO" id="GO:0016787">
    <property type="term" value="F:hydrolase activity"/>
    <property type="evidence" value="ECO:0007669"/>
    <property type="project" value="UniProtKB-KW"/>
</dbReference>
<name>A0ABS7YB89_9BURK</name>
<organism evidence="2 3">
    <name type="scientific">Massilia hydrophila</name>
    <dbReference type="NCBI Taxonomy" id="3044279"/>
    <lineage>
        <taxon>Bacteria</taxon>
        <taxon>Pseudomonadati</taxon>
        <taxon>Pseudomonadota</taxon>
        <taxon>Betaproteobacteria</taxon>
        <taxon>Burkholderiales</taxon>
        <taxon>Oxalobacteraceae</taxon>
        <taxon>Telluria group</taxon>
        <taxon>Massilia</taxon>
    </lineage>
</organism>
<gene>
    <name evidence="2" type="ORF">LE190_06730</name>
</gene>
<keyword evidence="3" id="KW-1185">Reference proteome</keyword>
<dbReference type="PANTHER" id="PTHR36837">
    <property type="entry name" value="POLY(3-HYDROXYALKANOATE) POLYMERASE SUBUNIT PHAC"/>
    <property type="match status" value="1"/>
</dbReference>
<dbReference type="RefSeq" id="WP_225237955.1">
    <property type="nucleotide sequence ID" value="NZ_JAHYBX010000001.1"/>
</dbReference>
<accession>A0ABS7YB89</accession>
<dbReference type="InterPro" id="IPR029058">
    <property type="entry name" value="AB_hydrolase_fold"/>
</dbReference>
<proteinExistence type="predicted"/>
<sequence length="367" mass="40049">MYAPTTSPFGLPDYTAAGAAALKHMDRSRQARGRLFEQAGYGPRESPHTVLHREPGLNLRRYDGQADAGAPAALLVPAPIKRSYIWDLAPEVSVVRRWIDAGYRVYLAEWTPLPEDGPDLGLADYGSRLLAACQQAIEADSAEGTLTVAGHSLGGILAAIYGCLHPDRVRATVLLESPLHFGGAASPFRALVEATPDAGRVAAAFGQVPGVFLNLMSALAEPRAFQWERMADRWLSLGSAERLATHMRVERWTHDEFALPGRLFTELVEDLYRRDAFMRGELEIDGRRIGPQALRAPLLGVVDPRSRLIPVAALARFHDAAASTHKCLLHYGGDVGVNLQHVGVLVGASAHGELWPAIFRWLEAHRD</sequence>
<evidence type="ECO:0000313" key="3">
    <source>
        <dbReference type="Proteomes" id="UP001198602"/>
    </source>
</evidence>
<dbReference type="PANTHER" id="PTHR36837:SF2">
    <property type="entry name" value="POLY(3-HYDROXYALKANOATE) POLYMERASE SUBUNIT PHAC"/>
    <property type="match status" value="1"/>
</dbReference>
<reference evidence="2 3" key="1">
    <citation type="submission" date="2021-07" db="EMBL/GenBank/DDBJ databases">
        <title>Characterization of Violacein-producing bacteria and related species.</title>
        <authorList>
            <person name="Wilson H.S."/>
            <person name="De Leon M.E."/>
        </authorList>
    </citation>
    <scope>NUCLEOTIDE SEQUENCE [LARGE SCALE GENOMIC DNA]</scope>
    <source>
        <strain evidence="2 3">HSC-2F05</strain>
    </source>
</reference>
<dbReference type="EMBL" id="JAHYBX010000001">
    <property type="protein sequence ID" value="MCA1855620.1"/>
    <property type="molecule type" value="Genomic_DNA"/>
</dbReference>
<feature type="domain" description="AB hydrolase-1" evidence="1">
    <location>
        <begin position="123"/>
        <end position="189"/>
    </location>
</feature>
<dbReference type="Gene3D" id="3.40.50.1820">
    <property type="entry name" value="alpha/beta hydrolase"/>
    <property type="match status" value="1"/>
</dbReference>
<dbReference type="Proteomes" id="UP001198602">
    <property type="component" value="Unassembled WGS sequence"/>
</dbReference>
<dbReference type="InterPro" id="IPR051321">
    <property type="entry name" value="PHA/PHB_synthase"/>
</dbReference>
<dbReference type="Pfam" id="PF00561">
    <property type="entry name" value="Abhydrolase_1"/>
    <property type="match status" value="1"/>
</dbReference>
<evidence type="ECO:0000313" key="2">
    <source>
        <dbReference type="EMBL" id="MCA1855620.1"/>
    </source>
</evidence>
<dbReference type="InterPro" id="IPR000073">
    <property type="entry name" value="AB_hydrolase_1"/>
</dbReference>
<protein>
    <submittedName>
        <fullName evidence="2">Alpha/beta fold hydrolase</fullName>
    </submittedName>
</protein>
<comment type="caution">
    <text evidence="2">The sequence shown here is derived from an EMBL/GenBank/DDBJ whole genome shotgun (WGS) entry which is preliminary data.</text>
</comment>